<dbReference type="InterPro" id="IPR013083">
    <property type="entry name" value="Znf_RING/FYVE/PHD"/>
</dbReference>
<sequence length="212" mass="23422">MDPHNTRSTPNVQQLVIKLSGSGIAEQTIDLTTTYASDHVFTIRHLKAGIEALSGFATGRQFYRKGLYRLQDDEQLSASTSPLDLYICPEAWDTAEPSEPNSAPGFCIAHGAAVAIDLYRTDGSPLRPEETECPICQHDLTEDEATYTHETCRYSMHVGCLDVWIGENLNDGTTRATCPMDRQPYAFHIVRKGNHDGDDSDSGDSNDLNQLD</sequence>
<dbReference type="InterPro" id="IPR001841">
    <property type="entry name" value="Znf_RING"/>
</dbReference>
<dbReference type="Gene3D" id="3.30.40.10">
    <property type="entry name" value="Zinc/RING finger domain, C3HC4 (zinc finger)"/>
    <property type="match status" value="1"/>
</dbReference>
<dbReference type="EMBL" id="JAKLMC020000020">
    <property type="protein sequence ID" value="KAK5951381.1"/>
    <property type="molecule type" value="Genomic_DNA"/>
</dbReference>
<proteinExistence type="predicted"/>
<accession>A0AAN8I668</accession>
<evidence type="ECO:0000313" key="4">
    <source>
        <dbReference type="EMBL" id="KAK5951381.1"/>
    </source>
</evidence>
<name>A0AAN8I668_9EURO</name>
<gene>
    <name evidence="4" type="ORF">OHC33_007437</name>
</gene>
<dbReference type="Proteomes" id="UP001316803">
    <property type="component" value="Unassembled WGS sequence"/>
</dbReference>
<comment type="caution">
    <text evidence="4">The sequence shown here is derived from an EMBL/GenBank/DDBJ whole genome shotgun (WGS) entry which is preliminary data.</text>
</comment>
<reference evidence="4 5" key="1">
    <citation type="submission" date="2022-12" db="EMBL/GenBank/DDBJ databases">
        <title>Genomic features and morphological characterization of a novel Knufia sp. strain isolated from spacecraft assembly facility.</title>
        <authorList>
            <person name="Teixeira M."/>
            <person name="Chander A.M."/>
            <person name="Stajich J.E."/>
            <person name="Venkateswaran K."/>
        </authorList>
    </citation>
    <scope>NUCLEOTIDE SEQUENCE [LARGE SCALE GENOMIC DNA]</scope>
    <source>
        <strain evidence="4 5">FJI-L2-BK-P2</strain>
    </source>
</reference>
<organism evidence="4 5">
    <name type="scientific">Knufia fluminis</name>
    <dbReference type="NCBI Taxonomy" id="191047"/>
    <lineage>
        <taxon>Eukaryota</taxon>
        <taxon>Fungi</taxon>
        <taxon>Dikarya</taxon>
        <taxon>Ascomycota</taxon>
        <taxon>Pezizomycotina</taxon>
        <taxon>Eurotiomycetes</taxon>
        <taxon>Chaetothyriomycetidae</taxon>
        <taxon>Chaetothyriales</taxon>
        <taxon>Trichomeriaceae</taxon>
        <taxon>Knufia</taxon>
    </lineage>
</organism>
<keyword evidence="5" id="KW-1185">Reference proteome</keyword>
<keyword evidence="1" id="KW-0862">Zinc</keyword>
<evidence type="ECO:0000259" key="3">
    <source>
        <dbReference type="PROSITE" id="PS50089"/>
    </source>
</evidence>
<keyword evidence="1" id="KW-0863">Zinc-finger</keyword>
<dbReference type="AlphaFoldDB" id="A0AAN8I668"/>
<feature type="region of interest" description="Disordered" evidence="2">
    <location>
        <begin position="191"/>
        <end position="212"/>
    </location>
</feature>
<dbReference type="SUPFAM" id="SSF57850">
    <property type="entry name" value="RING/U-box"/>
    <property type="match status" value="1"/>
</dbReference>
<dbReference type="PROSITE" id="PS50089">
    <property type="entry name" value="ZF_RING_2"/>
    <property type="match status" value="1"/>
</dbReference>
<dbReference type="Pfam" id="PF13639">
    <property type="entry name" value="zf-RING_2"/>
    <property type="match status" value="1"/>
</dbReference>
<dbReference type="GO" id="GO:0008270">
    <property type="term" value="F:zinc ion binding"/>
    <property type="evidence" value="ECO:0007669"/>
    <property type="project" value="UniProtKB-KW"/>
</dbReference>
<protein>
    <recommendedName>
        <fullName evidence="3">RING-type domain-containing protein</fullName>
    </recommendedName>
</protein>
<evidence type="ECO:0000313" key="5">
    <source>
        <dbReference type="Proteomes" id="UP001316803"/>
    </source>
</evidence>
<feature type="domain" description="RING-type" evidence="3">
    <location>
        <begin position="133"/>
        <end position="182"/>
    </location>
</feature>
<keyword evidence="1" id="KW-0479">Metal-binding</keyword>
<evidence type="ECO:0000256" key="2">
    <source>
        <dbReference type="SAM" id="MobiDB-lite"/>
    </source>
</evidence>
<evidence type="ECO:0000256" key="1">
    <source>
        <dbReference type="PROSITE-ProRule" id="PRU00175"/>
    </source>
</evidence>